<dbReference type="STRING" id="648757.Rvan_2742"/>
<organism evidence="1 2">
    <name type="scientific">Rhodomicrobium vannielii (strain ATCC 17100 / DSM 162 / LMG 4299 / NCIMB 10020 / ATH 3.1.1)</name>
    <dbReference type="NCBI Taxonomy" id="648757"/>
    <lineage>
        <taxon>Bacteria</taxon>
        <taxon>Pseudomonadati</taxon>
        <taxon>Pseudomonadota</taxon>
        <taxon>Alphaproteobacteria</taxon>
        <taxon>Hyphomicrobiales</taxon>
        <taxon>Hyphomicrobiaceae</taxon>
        <taxon>Rhodomicrobium</taxon>
    </lineage>
</organism>
<gene>
    <name evidence="1" type="ordered locus">Rvan_2742</name>
</gene>
<dbReference type="RefSeq" id="WP_013420328.1">
    <property type="nucleotide sequence ID" value="NC_014664.1"/>
</dbReference>
<dbReference type="EMBL" id="CP002292">
    <property type="protein sequence ID" value="ADP71953.1"/>
    <property type="molecule type" value="Genomic_DNA"/>
</dbReference>
<reference evidence="2" key="1">
    <citation type="journal article" date="2011" name="J. Bacteriol.">
        <title>Genome sequences of eight morphologically diverse alphaproteobacteria.</title>
        <authorList>
            <consortium name="US DOE Joint Genome Institute"/>
            <person name="Brown P.J."/>
            <person name="Kysela D.T."/>
            <person name="Buechlein A."/>
            <person name="Hemmerich C."/>
            <person name="Brun Y.V."/>
        </authorList>
    </citation>
    <scope>NUCLEOTIDE SEQUENCE [LARGE SCALE GENOMIC DNA]</scope>
    <source>
        <strain evidence="2">ATCC 17100 / ATH 3.1.1 / DSM 162 / LMG 4299</strain>
    </source>
</reference>
<evidence type="ECO:0000313" key="2">
    <source>
        <dbReference type="Proteomes" id="UP000001399"/>
    </source>
</evidence>
<name>E3I827_RHOVT</name>
<dbReference type="OrthoDB" id="1354489at2"/>
<keyword evidence="2" id="KW-1185">Reference proteome</keyword>
<dbReference type="Proteomes" id="UP000001399">
    <property type="component" value="Chromosome"/>
</dbReference>
<evidence type="ECO:0000313" key="1">
    <source>
        <dbReference type="EMBL" id="ADP71953.1"/>
    </source>
</evidence>
<dbReference type="eggNOG" id="ENOG502ZBKG">
    <property type="taxonomic scope" value="Bacteria"/>
</dbReference>
<protein>
    <submittedName>
        <fullName evidence="1">Uncharacterized protein</fullName>
    </submittedName>
</protein>
<dbReference type="KEGG" id="rva:Rvan_2742"/>
<accession>E3I827</accession>
<dbReference type="AlphaFoldDB" id="E3I827"/>
<proteinExistence type="predicted"/>
<dbReference type="HOGENOM" id="CLU_072790_0_0_5"/>
<sequence length="272" mass="32614">MSDYVLFQMTEQVRKDLIDRHLFYVDQARKRFLSHFDDIEAEANGIPDKWLEQHEHLFDPERHDPSDFYEAAIHARYNFYELICDMRERTQLSVIAGMFHEWDKQLRDWLSNEILHCHHGPAVRDEDWSFTFKAVWSAKFKQVVDLLECLGWQIERREYFQKLNACQLIVNVYKHGNGESLKILKKDYPEYYRNPFQHSRSRVWRITVPNYKDLRINDAQFRAFSNAIVSFWMDTPGNIYKSQVESVPDWLGKAILKDDNRSVYSKKVIALP</sequence>